<protein>
    <recommendedName>
        <fullName evidence="2">DNA-directed RNA polymerase</fullName>
        <ecNumber evidence="2">2.7.7.6</ecNumber>
    </recommendedName>
</protein>
<keyword evidence="9" id="KW-0479">Metal-binding</keyword>
<dbReference type="InterPro" id="IPR054722">
    <property type="entry name" value="PolX-like_BBD"/>
</dbReference>
<keyword evidence="3" id="KW-0240">DNA-directed RNA polymerase</keyword>
<dbReference type="InterPro" id="IPR002092">
    <property type="entry name" value="DNA-dir_Rpol_phage-type"/>
</dbReference>
<dbReference type="Proteomes" id="UP001396334">
    <property type="component" value="Unassembled WGS sequence"/>
</dbReference>
<reference evidence="12 13" key="1">
    <citation type="journal article" date="2024" name="G3 (Bethesda)">
        <title>Genome assembly of Hibiscus sabdariffa L. provides insights into metabolisms of medicinal natural products.</title>
        <authorList>
            <person name="Kim T."/>
        </authorList>
    </citation>
    <scope>NUCLEOTIDE SEQUENCE [LARGE SCALE GENOMIC DNA]</scope>
    <source>
        <strain evidence="12">TK-2024</strain>
        <tissue evidence="12">Old leaves</tissue>
    </source>
</reference>
<keyword evidence="7" id="KW-0804">Transcription</keyword>
<evidence type="ECO:0000313" key="12">
    <source>
        <dbReference type="EMBL" id="KAK8993690.1"/>
    </source>
</evidence>
<keyword evidence="9" id="KW-0862">Zinc</keyword>
<keyword evidence="5" id="KW-0548">Nucleotidyltransferase</keyword>
<evidence type="ECO:0000256" key="7">
    <source>
        <dbReference type="ARBA" id="ARBA00023163"/>
    </source>
</evidence>
<dbReference type="Gene3D" id="1.10.1320.10">
    <property type="entry name" value="DNA-directed RNA polymerase, N-terminal domain"/>
    <property type="match status" value="1"/>
</dbReference>
<evidence type="ECO:0000313" key="13">
    <source>
        <dbReference type="Proteomes" id="UP001396334"/>
    </source>
</evidence>
<dbReference type="PANTHER" id="PTHR10102">
    <property type="entry name" value="DNA-DIRECTED RNA POLYMERASE, MITOCHONDRIAL"/>
    <property type="match status" value="1"/>
</dbReference>
<accession>A0ABR2PZQ8</accession>
<sequence>MMLLKSKESTSTADHVNEFQSVMNQLLGMGVKLDDEILGLWLLATLPDSWETFWVSLINSAPQGIITLDLAKSGVLNEEVRRRSQGSTSESEVLVTENMWRNKERDGKGRDKSRSKSRSRYKNLECHHCGKKGHIKKCCFKLKRENKGGGDKHDRNDEKISERATVTREDLLVICDENLVNLACDETSWMIDTGASIHVTSRRDFFTSYTPGDFRVLKMGIDGLVSVTGMRDVSLVNNNGTKLILKDVRHTPDIRLNLISAGKLDDESFCNTFSDGQWKLTKGFLVVARGKKSSNFHMSEKGLNCLAKENQLSGLKNATLKNRAHCLAEKQRRVSFSSRPPHRKSELLELVHSDVCGLIKTIDDIDKTEKEDSPDSGDLTDVNPVPLDPSPNPIQDDVHGDVNDDQHDIGDFDAPIDDVVTDKKQAHIAPPTVPLQRSSRDRRSSVRVVQAASQIGEAIEHEVRIQKFLKKTKKKNTADKETSTESEPETNEQEKLTKNQEKLRKKVTQLMKKQKVHQGMYARFYPCTAYFPLYCFAPNHSDILASSFELIPACVNIFISQPGRAIYILTCSVPIHSLINSVIFWQALDTLGNTKWRINRRVLGVVDRIWANGGCITDLVDREDVPLPEEPECKTQKMKQKFRNGSGRPLEGKGWWLNAEDPFQCLAACINLSEALRSSAPETTISHMSVHQSLEVFSFCGCNNVYLGFVGIIITVLEDETVCFTQLLDTAILDGSCNGLQYYAALGRDKVDRKLVKQTVMTCVYGVTHIGACERIKRRLKERCAIADETQLFIASCYAARTTLTALGEMFQAARSIMGWLGECAKVHGKGAEDFCSPLGVPVVQPYRQLGRNLAFIHMLNKIIVWRLPSSLLPHVGVGNKQQRTADGLETRPIGLSYTELVEEVMDSRQQQSHGVYFTTEIVFWKCRSIE</sequence>
<dbReference type="PROSITE" id="PS00489">
    <property type="entry name" value="RNA_POL_PHAGE_2"/>
    <property type="match status" value="1"/>
</dbReference>
<name>A0ABR2PZQ8_9ROSI</name>
<evidence type="ECO:0000256" key="9">
    <source>
        <dbReference type="PROSITE-ProRule" id="PRU00047"/>
    </source>
</evidence>
<dbReference type="PROSITE" id="PS50158">
    <property type="entry name" value="ZF_CCHC"/>
    <property type="match status" value="1"/>
</dbReference>
<evidence type="ECO:0000256" key="3">
    <source>
        <dbReference type="ARBA" id="ARBA00022478"/>
    </source>
</evidence>
<keyword evidence="9" id="KW-0863">Zinc-finger</keyword>
<feature type="region of interest" description="Disordered" evidence="10">
    <location>
        <begin position="366"/>
        <end position="408"/>
    </location>
</feature>
<feature type="compositionally biased region" description="Basic and acidic residues" evidence="10">
    <location>
        <begin position="100"/>
        <end position="114"/>
    </location>
</feature>
<keyword evidence="6" id="KW-0064">Aspartyl protease</keyword>
<evidence type="ECO:0000256" key="1">
    <source>
        <dbReference type="ARBA" id="ARBA00009493"/>
    </source>
</evidence>
<evidence type="ECO:0000259" key="11">
    <source>
        <dbReference type="PROSITE" id="PS50158"/>
    </source>
</evidence>
<dbReference type="Pfam" id="PF22936">
    <property type="entry name" value="Pol_BBD"/>
    <property type="match status" value="1"/>
</dbReference>
<comment type="caution">
    <text evidence="12">The sequence shown here is derived from an EMBL/GenBank/DDBJ whole genome shotgun (WGS) entry which is preliminary data.</text>
</comment>
<evidence type="ECO:0000256" key="2">
    <source>
        <dbReference type="ARBA" id="ARBA00012418"/>
    </source>
</evidence>
<dbReference type="Gene3D" id="1.10.150.20">
    <property type="entry name" value="5' to 3' exonuclease, C-terminal subdomain"/>
    <property type="match status" value="1"/>
</dbReference>
<dbReference type="SUPFAM" id="SSF56672">
    <property type="entry name" value="DNA/RNA polymerases"/>
    <property type="match status" value="2"/>
</dbReference>
<comment type="catalytic activity">
    <reaction evidence="8">
        <text>RNA(n) + a ribonucleoside 5'-triphosphate = RNA(n+1) + diphosphate</text>
        <dbReference type="Rhea" id="RHEA:21248"/>
        <dbReference type="Rhea" id="RHEA-COMP:14527"/>
        <dbReference type="Rhea" id="RHEA-COMP:17342"/>
        <dbReference type="ChEBI" id="CHEBI:33019"/>
        <dbReference type="ChEBI" id="CHEBI:61557"/>
        <dbReference type="ChEBI" id="CHEBI:140395"/>
        <dbReference type="EC" id="2.7.7.6"/>
    </reaction>
</comment>
<evidence type="ECO:0000256" key="6">
    <source>
        <dbReference type="ARBA" id="ARBA00022750"/>
    </source>
</evidence>
<comment type="similarity">
    <text evidence="1">Belongs to the phage and mitochondrial RNA polymerase family.</text>
</comment>
<dbReference type="EC" id="2.7.7.6" evidence="2"/>
<gene>
    <name evidence="12" type="ORF">V6N11_007912</name>
</gene>
<dbReference type="EMBL" id="JBBPBN010000048">
    <property type="protein sequence ID" value="KAK8993690.1"/>
    <property type="molecule type" value="Genomic_DNA"/>
</dbReference>
<feature type="compositionally biased region" description="Basic and acidic residues" evidence="10">
    <location>
        <begin position="396"/>
        <end position="408"/>
    </location>
</feature>
<dbReference type="InterPro" id="IPR001878">
    <property type="entry name" value="Znf_CCHC"/>
</dbReference>
<dbReference type="Pfam" id="PF14223">
    <property type="entry name" value="Retrotran_gag_2"/>
    <property type="match status" value="1"/>
</dbReference>
<keyword evidence="13" id="KW-1185">Reference proteome</keyword>
<dbReference type="PANTHER" id="PTHR10102:SF26">
    <property type="entry name" value="DNA-DIRECTED RNA POLYMERASE"/>
    <property type="match status" value="1"/>
</dbReference>
<feature type="region of interest" description="Disordered" evidence="10">
    <location>
        <begin position="471"/>
        <end position="500"/>
    </location>
</feature>
<evidence type="ECO:0000256" key="5">
    <source>
        <dbReference type="ARBA" id="ARBA00022695"/>
    </source>
</evidence>
<keyword evidence="6" id="KW-0378">Hydrolase</keyword>
<dbReference type="InterPro" id="IPR037159">
    <property type="entry name" value="RNA_POL_N_sf"/>
</dbReference>
<proteinExistence type="inferred from homology"/>
<feature type="region of interest" description="Disordered" evidence="10">
    <location>
        <begin position="79"/>
        <end position="119"/>
    </location>
</feature>
<dbReference type="Pfam" id="PF00940">
    <property type="entry name" value="RNA_pol"/>
    <property type="match status" value="2"/>
</dbReference>
<keyword evidence="4" id="KW-0808">Transferase</keyword>
<organism evidence="12 13">
    <name type="scientific">Hibiscus sabdariffa</name>
    <name type="common">roselle</name>
    <dbReference type="NCBI Taxonomy" id="183260"/>
    <lineage>
        <taxon>Eukaryota</taxon>
        <taxon>Viridiplantae</taxon>
        <taxon>Streptophyta</taxon>
        <taxon>Embryophyta</taxon>
        <taxon>Tracheophyta</taxon>
        <taxon>Spermatophyta</taxon>
        <taxon>Magnoliopsida</taxon>
        <taxon>eudicotyledons</taxon>
        <taxon>Gunneridae</taxon>
        <taxon>Pentapetalae</taxon>
        <taxon>rosids</taxon>
        <taxon>malvids</taxon>
        <taxon>Malvales</taxon>
        <taxon>Malvaceae</taxon>
        <taxon>Malvoideae</taxon>
        <taxon>Hibiscus</taxon>
    </lineage>
</organism>
<feature type="domain" description="CCHC-type" evidence="11">
    <location>
        <begin position="126"/>
        <end position="139"/>
    </location>
</feature>
<dbReference type="InterPro" id="IPR046950">
    <property type="entry name" value="DNA-dir_Rpol_C_phage-type"/>
</dbReference>
<evidence type="ECO:0000256" key="8">
    <source>
        <dbReference type="ARBA" id="ARBA00048552"/>
    </source>
</evidence>
<dbReference type="InterPro" id="IPR043502">
    <property type="entry name" value="DNA/RNA_pol_sf"/>
</dbReference>
<evidence type="ECO:0000256" key="10">
    <source>
        <dbReference type="SAM" id="MobiDB-lite"/>
    </source>
</evidence>
<keyword evidence="6" id="KW-0645">Protease</keyword>
<dbReference type="Gene3D" id="1.10.287.280">
    <property type="match status" value="1"/>
</dbReference>
<feature type="region of interest" description="Disordered" evidence="10">
    <location>
        <begin position="424"/>
        <end position="445"/>
    </location>
</feature>
<evidence type="ECO:0000256" key="4">
    <source>
        <dbReference type="ARBA" id="ARBA00022679"/>
    </source>
</evidence>